<dbReference type="InterPro" id="IPR008401">
    <property type="entry name" value="Apc13"/>
</dbReference>
<evidence type="ECO:0000256" key="6">
    <source>
        <dbReference type="SAM" id="MobiDB-lite"/>
    </source>
</evidence>
<evidence type="ECO:0008006" key="9">
    <source>
        <dbReference type="Google" id="ProtNLM"/>
    </source>
</evidence>
<evidence type="ECO:0000256" key="4">
    <source>
        <dbReference type="ARBA" id="ARBA00022786"/>
    </source>
</evidence>
<dbReference type="Proteomes" id="UP001172681">
    <property type="component" value="Unassembled WGS sequence"/>
</dbReference>
<protein>
    <recommendedName>
        <fullName evidence="9">Anaphase-promoting complex subunit 13</fullName>
    </recommendedName>
</protein>
<evidence type="ECO:0000313" key="7">
    <source>
        <dbReference type="EMBL" id="KAJ9614813.1"/>
    </source>
</evidence>
<dbReference type="GO" id="GO:0005680">
    <property type="term" value="C:anaphase-promoting complex"/>
    <property type="evidence" value="ECO:0007669"/>
    <property type="project" value="InterPro"/>
</dbReference>
<evidence type="ECO:0000256" key="5">
    <source>
        <dbReference type="ARBA" id="ARBA00023306"/>
    </source>
</evidence>
<evidence type="ECO:0000256" key="2">
    <source>
        <dbReference type="ARBA" id="ARBA00022618"/>
    </source>
</evidence>
<feature type="compositionally biased region" description="Basic and acidic residues" evidence="6">
    <location>
        <begin position="194"/>
        <end position="207"/>
    </location>
</feature>
<keyword evidence="5" id="KW-0131">Cell cycle</keyword>
<keyword evidence="8" id="KW-1185">Reference proteome</keyword>
<reference evidence="7" key="1">
    <citation type="submission" date="2022-10" db="EMBL/GenBank/DDBJ databases">
        <title>Culturing micro-colonial fungi from biological soil crusts in the Mojave desert and describing Neophaeococcomyces mojavensis, and introducing the new genera and species Taxawa tesnikishii.</title>
        <authorList>
            <person name="Kurbessoian T."/>
            <person name="Stajich J.E."/>
        </authorList>
    </citation>
    <scope>NUCLEOTIDE SEQUENCE</scope>
    <source>
        <strain evidence="7">TK_35</strain>
    </source>
</reference>
<accession>A0AA39CNI7</accession>
<evidence type="ECO:0000313" key="8">
    <source>
        <dbReference type="Proteomes" id="UP001172681"/>
    </source>
</evidence>
<evidence type="ECO:0000256" key="3">
    <source>
        <dbReference type="ARBA" id="ARBA00022776"/>
    </source>
</evidence>
<dbReference type="PANTHER" id="PTHR28526">
    <property type="entry name" value="ANAPHASE-PROMOTING COMPLEX SUBUNIT 13"/>
    <property type="match status" value="1"/>
</dbReference>
<feature type="compositionally biased region" description="Gly residues" evidence="6">
    <location>
        <begin position="142"/>
        <end position="157"/>
    </location>
</feature>
<comment type="caution">
    <text evidence="7">The sequence shown here is derived from an EMBL/GenBank/DDBJ whole genome shotgun (WGS) entry which is preliminary data.</text>
</comment>
<keyword evidence="3" id="KW-0498">Mitosis</keyword>
<feature type="region of interest" description="Disordered" evidence="6">
    <location>
        <begin position="184"/>
        <end position="214"/>
    </location>
</feature>
<feature type="region of interest" description="Disordered" evidence="6">
    <location>
        <begin position="142"/>
        <end position="170"/>
    </location>
</feature>
<feature type="region of interest" description="Disordered" evidence="6">
    <location>
        <begin position="34"/>
        <end position="54"/>
    </location>
</feature>
<dbReference type="Pfam" id="PF05839">
    <property type="entry name" value="Apc13p"/>
    <property type="match status" value="1"/>
</dbReference>
<organism evidence="7 8">
    <name type="scientific">Knufia peltigerae</name>
    <dbReference type="NCBI Taxonomy" id="1002370"/>
    <lineage>
        <taxon>Eukaryota</taxon>
        <taxon>Fungi</taxon>
        <taxon>Dikarya</taxon>
        <taxon>Ascomycota</taxon>
        <taxon>Pezizomycotina</taxon>
        <taxon>Eurotiomycetes</taxon>
        <taxon>Chaetothyriomycetidae</taxon>
        <taxon>Chaetothyriales</taxon>
        <taxon>Trichomeriaceae</taxon>
        <taxon>Knufia</taxon>
    </lineage>
</organism>
<evidence type="ECO:0000256" key="1">
    <source>
        <dbReference type="ARBA" id="ARBA00006940"/>
    </source>
</evidence>
<dbReference type="EMBL" id="JAPDRN010000183">
    <property type="protein sequence ID" value="KAJ9614813.1"/>
    <property type="molecule type" value="Genomic_DNA"/>
</dbReference>
<gene>
    <name evidence="7" type="ORF">H2204_014394</name>
</gene>
<keyword evidence="4" id="KW-0833">Ubl conjugation pathway</keyword>
<dbReference type="GO" id="GO:0051301">
    <property type="term" value="P:cell division"/>
    <property type="evidence" value="ECO:0007669"/>
    <property type="project" value="UniProtKB-KW"/>
</dbReference>
<name>A0AA39CNI7_9EURO</name>
<proteinExistence type="inferred from homology"/>
<dbReference type="PANTHER" id="PTHR28526:SF1">
    <property type="entry name" value="ANAPHASE-PROMOTING COMPLEX SUBUNIT 13"/>
    <property type="match status" value="1"/>
</dbReference>
<sequence>MSRDSSHTYVHTRSSRFADLFEEFCRPPSAIFPTPSAATPGAGPSNQAPHSGTANHLAAGPNGVIGVNDNSNMAQLPGSFLPFEEISLPAHLQPLNPEDEDDVVPDMHAAFGINRALGQNQGAATTAAVTMSGGAGNGGGAGGGEGAGGGGGGGGAGETSNAGAQREPVWRDFGLEALVAGVKIGGGGGGGGDDEQHGTAARREGRRTNLLLLR</sequence>
<keyword evidence="2" id="KW-0132">Cell division</keyword>
<comment type="similarity">
    <text evidence="1">Belongs to the APC13 family.</text>
</comment>
<feature type="compositionally biased region" description="Low complexity" evidence="6">
    <location>
        <begin position="34"/>
        <end position="45"/>
    </location>
</feature>
<dbReference type="AlphaFoldDB" id="A0AA39CNI7"/>